<dbReference type="OrthoDB" id="6183115at2"/>
<evidence type="ECO:0000313" key="2">
    <source>
        <dbReference type="EMBL" id="SHE38988.1"/>
    </source>
</evidence>
<dbReference type="EMBL" id="FQUJ01000002">
    <property type="protein sequence ID" value="SHE38988.1"/>
    <property type="molecule type" value="Genomic_DNA"/>
</dbReference>
<sequence length="139" mass="15658">MRDLYKRLNIGPFASDEEVATAVEACQHTALKSEALAVLNVKARREEYDRLHGLLCDIGRLRARLGLTHGANWQGDVANDFSLKPDVERSRHDHLMEKLSQAAALYDTYQRWRRHCPWIVAGGFATITLLTLGIGFLSP</sequence>
<reference evidence="2 3" key="1">
    <citation type="submission" date="2016-11" db="EMBL/GenBank/DDBJ databases">
        <authorList>
            <person name="Jaros S."/>
            <person name="Januszkiewicz K."/>
            <person name="Wedrychowicz H."/>
        </authorList>
    </citation>
    <scope>NUCLEOTIDE SEQUENCE [LARGE SCALE GENOMIC DNA]</scope>
    <source>
        <strain evidence="2 3">DSM 19980</strain>
    </source>
</reference>
<feature type="transmembrane region" description="Helical" evidence="1">
    <location>
        <begin position="118"/>
        <end position="137"/>
    </location>
</feature>
<name>A0A1M4T3T4_9GAMM</name>
<organism evidence="2 3">
    <name type="scientific">Modicisalibacter ilicicola DSM 19980</name>
    <dbReference type="NCBI Taxonomy" id="1121942"/>
    <lineage>
        <taxon>Bacteria</taxon>
        <taxon>Pseudomonadati</taxon>
        <taxon>Pseudomonadota</taxon>
        <taxon>Gammaproteobacteria</taxon>
        <taxon>Oceanospirillales</taxon>
        <taxon>Halomonadaceae</taxon>
        <taxon>Modicisalibacter</taxon>
    </lineage>
</organism>
<dbReference type="AlphaFoldDB" id="A0A1M4T3T4"/>
<evidence type="ECO:0000313" key="3">
    <source>
        <dbReference type="Proteomes" id="UP000184346"/>
    </source>
</evidence>
<keyword evidence="3" id="KW-1185">Reference proteome</keyword>
<dbReference type="RefSeq" id="WP_072819048.1">
    <property type="nucleotide sequence ID" value="NZ_FQUJ01000002.1"/>
</dbReference>
<keyword evidence="1" id="KW-0812">Transmembrane</keyword>
<dbReference type="Proteomes" id="UP000184346">
    <property type="component" value="Unassembled WGS sequence"/>
</dbReference>
<keyword evidence="1" id="KW-0472">Membrane</keyword>
<keyword evidence="1" id="KW-1133">Transmembrane helix</keyword>
<protein>
    <submittedName>
        <fullName evidence="2">Uncharacterized protein</fullName>
    </submittedName>
</protein>
<evidence type="ECO:0000256" key="1">
    <source>
        <dbReference type="SAM" id="Phobius"/>
    </source>
</evidence>
<accession>A0A1M4T3T4</accession>
<gene>
    <name evidence="2" type="ORF">SAMN02745148_00324</name>
</gene>
<proteinExistence type="predicted"/>